<sequence length="505" mass="56920">MSQEDIDSFMAVTSAGSADMAKDFLDMAGGDLETAISLFFEHGGNAQLHNGRLSAVTNPGVNAINDLESDADIAQRLQNEAYKEEPVRAPDAARHETLTETHVFPGTFGGVGGSFAPLSNSNDMFDASAPAGIFNQRIDRGNEDDLFRPKYNPDLDNSDSDELNSDNDSDYEYVEEPVVELGDDGHIKEYTKLVRRAKSFTKEERLARLFRPPFDLISELSLDDAKLKARKKKKWIMINIQDSTVFQCQVLNRDLWSRKDVKRLVKKNFVFLQYQFGSRSAEPYRNFYGLQNIDDLPHISILDPMTGERLHQWNETVPKAENFINDVESFLSRFSLDPSSANPTVVEPPKPVDPTTLTEEQQMSLAIEQSMGDSREQPINLEDNAGHDVQDNKADTVEVVPEEEADEFANIQAVSHEEPPNKPGITTRVQIRTGDGKRFIRRFNAMEDTVRTIYEVIKTEMEGYSTCKFILSDHSRHDLIDKLDMTIEDAGLKNSSLLLEPVEED</sequence>
<dbReference type="EMBL" id="BTGD01000025">
    <property type="protein sequence ID" value="GMM58814.1"/>
    <property type="molecule type" value="Genomic_DNA"/>
</dbReference>
<organism evidence="3 4">
    <name type="scientific">Maudiozyma humilis</name>
    <name type="common">Sour dough yeast</name>
    <name type="synonym">Kazachstania humilis</name>
    <dbReference type="NCBI Taxonomy" id="51915"/>
    <lineage>
        <taxon>Eukaryota</taxon>
        <taxon>Fungi</taxon>
        <taxon>Dikarya</taxon>
        <taxon>Ascomycota</taxon>
        <taxon>Saccharomycotina</taxon>
        <taxon>Saccharomycetes</taxon>
        <taxon>Saccharomycetales</taxon>
        <taxon>Saccharomycetaceae</taxon>
        <taxon>Maudiozyma</taxon>
    </lineage>
</organism>
<dbReference type="SUPFAM" id="SSF54236">
    <property type="entry name" value="Ubiquitin-like"/>
    <property type="match status" value="1"/>
</dbReference>
<proteinExistence type="predicted"/>
<name>A0AAV5S4N4_MAUHU</name>
<dbReference type="Proteomes" id="UP001377567">
    <property type="component" value="Unassembled WGS sequence"/>
</dbReference>
<dbReference type="GO" id="GO:0043130">
    <property type="term" value="F:ubiquitin binding"/>
    <property type="evidence" value="ECO:0007669"/>
    <property type="project" value="TreeGrafter"/>
</dbReference>
<evidence type="ECO:0000256" key="1">
    <source>
        <dbReference type="SAM" id="MobiDB-lite"/>
    </source>
</evidence>
<dbReference type="CDD" id="cd14346">
    <property type="entry name" value="UBA_Ubx5_like"/>
    <property type="match status" value="1"/>
</dbReference>
<dbReference type="InterPro" id="IPR006577">
    <property type="entry name" value="UAS"/>
</dbReference>
<dbReference type="PANTHER" id="PTHR23322">
    <property type="entry name" value="FAS-ASSOCIATED PROTEIN"/>
    <property type="match status" value="1"/>
</dbReference>
<dbReference type="GO" id="GO:0005634">
    <property type="term" value="C:nucleus"/>
    <property type="evidence" value="ECO:0007669"/>
    <property type="project" value="TreeGrafter"/>
</dbReference>
<dbReference type="PROSITE" id="PS50033">
    <property type="entry name" value="UBX"/>
    <property type="match status" value="1"/>
</dbReference>
<dbReference type="Gene3D" id="1.10.8.10">
    <property type="entry name" value="DNA helicase RuvA subunit, C-terminal domain"/>
    <property type="match status" value="1"/>
</dbReference>
<protein>
    <submittedName>
        <fullName evidence="3">Ubx5 protein</fullName>
    </submittedName>
</protein>
<dbReference type="InterPro" id="IPR036249">
    <property type="entry name" value="Thioredoxin-like_sf"/>
</dbReference>
<dbReference type="InterPro" id="IPR009060">
    <property type="entry name" value="UBA-like_sf"/>
</dbReference>
<feature type="compositionally biased region" description="Acidic residues" evidence="1">
    <location>
        <begin position="156"/>
        <end position="169"/>
    </location>
</feature>
<dbReference type="CDD" id="cd02958">
    <property type="entry name" value="UAS"/>
    <property type="match status" value="1"/>
</dbReference>
<dbReference type="SUPFAM" id="SSF46934">
    <property type="entry name" value="UBA-like"/>
    <property type="match status" value="1"/>
</dbReference>
<dbReference type="InterPro" id="IPR001012">
    <property type="entry name" value="UBX_dom"/>
</dbReference>
<dbReference type="InterPro" id="IPR050730">
    <property type="entry name" value="UBX_domain-protein"/>
</dbReference>
<dbReference type="Gene3D" id="3.40.30.10">
    <property type="entry name" value="Glutaredoxin"/>
    <property type="match status" value="1"/>
</dbReference>
<dbReference type="PANTHER" id="PTHR23322:SF6">
    <property type="entry name" value="UBX DOMAIN-CONTAINING PROTEIN 7"/>
    <property type="match status" value="1"/>
</dbReference>
<accession>A0AAV5S4N4</accession>
<feature type="domain" description="UBX" evidence="2">
    <location>
        <begin position="422"/>
        <end position="500"/>
    </location>
</feature>
<evidence type="ECO:0000313" key="3">
    <source>
        <dbReference type="EMBL" id="GMM58814.1"/>
    </source>
</evidence>
<feature type="region of interest" description="Disordered" evidence="1">
    <location>
        <begin position="144"/>
        <end position="169"/>
    </location>
</feature>
<dbReference type="AlphaFoldDB" id="A0AAV5S4N4"/>
<dbReference type="CDD" id="cd01767">
    <property type="entry name" value="UBX"/>
    <property type="match status" value="1"/>
</dbReference>
<dbReference type="Gene3D" id="3.10.20.90">
    <property type="entry name" value="Phosphatidylinositol 3-kinase Catalytic Subunit, Chain A, domain 1"/>
    <property type="match status" value="1"/>
</dbReference>
<dbReference type="GO" id="GO:0043161">
    <property type="term" value="P:proteasome-mediated ubiquitin-dependent protein catabolic process"/>
    <property type="evidence" value="ECO:0007669"/>
    <property type="project" value="TreeGrafter"/>
</dbReference>
<dbReference type="Pfam" id="PF14555">
    <property type="entry name" value="UBA_4"/>
    <property type="match status" value="1"/>
</dbReference>
<evidence type="ECO:0000259" key="2">
    <source>
        <dbReference type="PROSITE" id="PS50033"/>
    </source>
</evidence>
<dbReference type="Pfam" id="PF00789">
    <property type="entry name" value="UBX"/>
    <property type="match status" value="1"/>
</dbReference>
<dbReference type="InterPro" id="IPR029071">
    <property type="entry name" value="Ubiquitin-like_domsf"/>
</dbReference>
<dbReference type="SMART" id="SM00166">
    <property type="entry name" value="UBX"/>
    <property type="match status" value="1"/>
</dbReference>
<feature type="compositionally biased region" description="Basic and acidic residues" evidence="1">
    <location>
        <begin position="144"/>
        <end position="153"/>
    </location>
</feature>
<reference evidence="3 4" key="1">
    <citation type="journal article" date="2023" name="Elife">
        <title>Identification of key yeast species and microbe-microbe interactions impacting larval growth of Drosophila in the wild.</title>
        <authorList>
            <person name="Mure A."/>
            <person name="Sugiura Y."/>
            <person name="Maeda R."/>
            <person name="Honda K."/>
            <person name="Sakurai N."/>
            <person name="Takahashi Y."/>
            <person name="Watada M."/>
            <person name="Katoh T."/>
            <person name="Gotoh A."/>
            <person name="Gotoh Y."/>
            <person name="Taniguchi I."/>
            <person name="Nakamura K."/>
            <person name="Hayashi T."/>
            <person name="Katayama T."/>
            <person name="Uemura T."/>
            <person name="Hattori Y."/>
        </authorList>
    </citation>
    <scope>NUCLEOTIDE SEQUENCE [LARGE SCALE GENOMIC DNA]</scope>
    <source>
        <strain evidence="3 4">KH-74</strain>
    </source>
</reference>
<keyword evidence="4" id="KW-1185">Reference proteome</keyword>
<comment type="caution">
    <text evidence="3">The sequence shown here is derived from an EMBL/GenBank/DDBJ whole genome shotgun (WGS) entry which is preliminary data.</text>
</comment>
<dbReference type="SMART" id="SM00594">
    <property type="entry name" value="UAS"/>
    <property type="match status" value="1"/>
</dbReference>
<dbReference type="Pfam" id="PF13899">
    <property type="entry name" value="Thioredoxin_7"/>
    <property type="match status" value="1"/>
</dbReference>
<dbReference type="SUPFAM" id="SSF52833">
    <property type="entry name" value="Thioredoxin-like"/>
    <property type="match status" value="1"/>
</dbReference>
<gene>
    <name evidence="3" type="ORF">DAKH74_054310</name>
</gene>
<evidence type="ECO:0000313" key="4">
    <source>
        <dbReference type="Proteomes" id="UP001377567"/>
    </source>
</evidence>